<evidence type="ECO:0000313" key="5">
    <source>
        <dbReference type="Proteomes" id="UP000215539"/>
    </source>
</evidence>
<dbReference type="EMBL" id="CP014227">
    <property type="protein sequence ID" value="AMD84272.1"/>
    <property type="molecule type" value="Genomic_DNA"/>
</dbReference>
<reference evidence="2 4" key="1">
    <citation type="submission" date="2016-02" db="EMBL/GenBank/DDBJ databases">
        <authorList>
            <person name="Holder M.E."/>
            <person name="Ajami N.J."/>
            <person name="Petrosino J.F."/>
        </authorList>
    </citation>
    <scope>NUCLEOTIDE SEQUENCE [LARGE SCALE GENOMIC DNA]</scope>
    <source>
        <strain evidence="2 4">CCUG 32990</strain>
    </source>
</reference>
<accession>A0AAX2GYZ9</accession>
<dbReference type="EMBL" id="LT906449">
    <property type="protein sequence ID" value="SNV12165.1"/>
    <property type="molecule type" value="Genomic_DNA"/>
</dbReference>
<dbReference type="Proteomes" id="UP000065822">
    <property type="component" value="Chromosome"/>
</dbReference>
<dbReference type="KEGG" id="chg:AXF12_01200"/>
<gene>
    <name evidence="2" type="ORF">AXF12_01200</name>
    <name evidence="3" type="ORF">SAMEA44541418_01520</name>
</gene>
<sequence>MKKILALFIILITIPLRAQDAVKEFKQVWTPRSLIFEDKKVSFNIDNQQEGKVQHLTGHFLISSNLYKAKECVFTPSDPRKEEQRKSSLSALTLKAVFICKFLNKAEHLEYFTVEKVASNTYKLSPANTQAEQLLKLVKDEKAHFIIKLNEKGEIYYTESYLSGKQNVSIKTWYNFTLMGDTFDWMFENEKNRDVPKDEIVTYFTKAEGKITNKENQDYINFKFEVKE</sequence>
<keyword evidence="1" id="KW-0732">Signal</keyword>
<dbReference type="AlphaFoldDB" id="A0AAX2GYZ9"/>
<keyword evidence="4" id="KW-1185">Reference proteome</keyword>
<evidence type="ECO:0000313" key="4">
    <source>
        <dbReference type="Proteomes" id="UP000065822"/>
    </source>
</evidence>
<name>A0AAX2GYZ9_9FLAO</name>
<evidence type="ECO:0000256" key="1">
    <source>
        <dbReference type="SAM" id="SignalP"/>
    </source>
</evidence>
<protein>
    <recommendedName>
        <fullName evidence="6">Heat-shock protein</fullName>
    </recommendedName>
</protein>
<evidence type="ECO:0000313" key="3">
    <source>
        <dbReference type="EMBL" id="SNV12165.1"/>
    </source>
</evidence>
<dbReference type="Proteomes" id="UP000215539">
    <property type="component" value="Chromosome 1"/>
</dbReference>
<evidence type="ECO:0000313" key="2">
    <source>
        <dbReference type="EMBL" id="AMD84272.1"/>
    </source>
</evidence>
<feature type="signal peptide" evidence="1">
    <location>
        <begin position="1"/>
        <end position="18"/>
    </location>
</feature>
<evidence type="ECO:0008006" key="6">
    <source>
        <dbReference type="Google" id="ProtNLM"/>
    </source>
</evidence>
<organism evidence="3 5">
    <name type="scientific">Capnocytophaga haemolytica</name>
    <dbReference type="NCBI Taxonomy" id="45243"/>
    <lineage>
        <taxon>Bacteria</taxon>
        <taxon>Pseudomonadati</taxon>
        <taxon>Bacteroidota</taxon>
        <taxon>Flavobacteriia</taxon>
        <taxon>Flavobacteriales</taxon>
        <taxon>Flavobacteriaceae</taxon>
        <taxon>Capnocytophaga</taxon>
    </lineage>
</organism>
<feature type="chain" id="PRO_5043858584" description="Heat-shock protein" evidence="1">
    <location>
        <begin position="19"/>
        <end position="228"/>
    </location>
</feature>
<dbReference type="RefSeq" id="WP_066427842.1">
    <property type="nucleotide sequence ID" value="NZ_CP014227.1"/>
</dbReference>
<proteinExistence type="predicted"/>
<reference evidence="3 5" key="2">
    <citation type="submission" date="2017-06" db="EMBL/GenBank/DDBJ databases">
        <authorList>
            <consortium name="Pathogen Informatics"/>
        </authorList>
    </citation>
    <scope>NUCLEOTIDE SEQUENCE [LARGE SCALE GENOMIC DNA]</scope>
    <source>
        <strain evidence="3 5">NCTC12947</strain>
    </source>
</reference>